<dbReference type="PANTHER" id="PTHR44688">
    <property type="entry name" value="DNA-BINDING TRANSCRIPTIONAL ACTIVATOR DEVR_DOSR"/>
    <property type="match status" value="1"/>
</dbReference>
<dbReference type="InterPro" id="IPR036388">
    <property type="entry name" value="WH-like_DNA-bd_sf"/>
</dbReference>
<dbReference type="RefSeq" id="WP_110703947.1">
    <property type="nucleotide sequence ID" value="NZ_CP151184.1"/>
</dbReference>
<reference evidence="5 6" key="1">
    <citation type="submission" date="2018-06" db="EMBL/GenBank/DDBJ databases">
        <title>Pseudomonas diversity within urban Lake Michigan freshwaters.</title>
        <authorList>
            <person name="Batrich M."/>
            <person name="Hatzopoulos T."/>
            <person name="Putonti C."/>
        </authorList>
    </citation>
    <scope>NUCLEOTIDE SEQUENCE [LARGE SCALE GENOMIC DNA]</scope>
    <source>
        <strain evidence="5 6">LBp-160603</strain>
    </source>
</reference>
<dbReference type="GO" id="GO:0003677">
    <property type="term" value="F:DNA binding"/>
    <property type="evidence" value="ECO:0007669"/>
    <property type="project" value="UniProtKB-KW"/>
</dbReference>
<gene>
    <name evidence="5" type="ORF">DMX07_23635</name>
</gene>
<dbReference type="SUPFAM" id="SSF46894">
    <property type="entry name" value="C-terminal effector domain of the bipartite response regulators"/>
    <property type="match status" value="1"/>
</dbReference>
<dbReference type="PROSITE" id="PS00622">
    <property type="entry name" value="HTH_LUXR_1"/>
    <property type="match status" value="1"/>
</dbReference>
<feature type="domain" description="HTH luxR-type" evidence="4">
    <location>
        <begin position="1"/>
        <end position="61"/>
    </location>
</feature>
<keyword evidence="1" id="KW-0805">Transcription regulation</keyword>
<dbReference type="AlphaFoldDB" id="A0A2V4HBV5"/>
<evidence type="ECO:0000256" key="2">
    <source>
        <dbReference type="ARBA" id="ARBA00023125"/>
    </source>
</evidence>
<sequence length="67" mass="7428">MNITEREHDVIHCLSKGLTNKEIGQQLGISQHTVRDHLSSVFKKLNISSRIELAILINASKAPAHNA</sequence>
<dbReference type="GO" id="GO:0006355">
    <property type="term" value="P:regulation of DNA-templated transcription"/>
    <property type="evidence" value="ECO:0007669"/>
    <property type="project" value="InterPro"/>
</dbReference>
<evidence type="ECO:0000256" key="3">
    <source>
        <dbReference type="ARBA" id="ARBA00023163"/>
    </source>
</evidence>
<evidence type="ECO:0000313" key="6">
    <source>
        <dbReference type="Proteomes" id="UP000247620"/>
    </source>
</evidence>
<protein>
    <recommendedName>
        <fullName evidence="4">HTH luxR-type domain-containing protein</fullName>
    </recommendedName>
</protein>
<organism evidence="5 6">
    <name type="scientific">Pseudomonas soli</name>
    <dbReference type="NCBI Taxonomy" id="1306993"/>
    <lineage>
        <taxon>Bacteria</taxon>
        <taxon>Pseudomonadati</taxon>
        <taxon>Pseudomonadota</taxon>
        <taxon>Gammaproteobacteria</taxon>
        <taxon>Pseudomonadales</taxon>
        <taxon>Pseudomonadaceae</taxon>
        <taxon>Pseudomonas</taxon>
    </lineage>
</organism>
<dbReference type="PROSITE" id="PS50043">
    <property type="entry name" value="HTH_LUXR_2"/>
    <property type="match status" value="1"/>
</dbReference>
<dbReference type="EMBL" id="QJRO01000025">
    <property type="protein sequence ID" value="PYB74998.1"/>
    <property type="molecule type" value="Genomic_DNA"/>
</dbReference>
<dbReference type="Pfam" id="PF00196">
    <property type="entry name" value="GerE"/>
    <property type="match status" value="1"/>
</dbReference>
<dbReference type="Gene3D" id="1.10.10.10">
    <property type="entry name" value="Winged helix-like DNA-binding domain superfamily/Winged helix DNA-binding domain"/>
    <property type="match status" value="1"/>
</dbReference>
<comment type="caution">
    <text evidence="5">The sequence shown here is derived from an EMBL/GenBank/DDBJ whole genome shotgun (WGS) entry which is preliminary data.</text>
</comment>
<dbReference type="SMART" id="SM00421">
    <property type="entry name" value="HTH_LUXR"/>
    <property type="match status" value="1"/>
</dbReference>
<keyword evidence="2" id="KW-0238">DNA-binding</keyword>
<name>A0A2V4HBV5_9PSED</name>
<proteinExistence type="predicted"/>
<dbReference type="PANTHER" id="PTHR44688:SF16">
    <property type="entry name" value="DNA-BINDING TRANSCRIPTIONAL ACTIVATOR DEVR_DOSR"/>
    <property type="match status" value="1"/>
</dbReference>
<evidence type="ECO:0000256" key="1">
    <source>
        <dbReference type="ARBA" id="ARBA00023015"/>
    </source>
</evidence>
<accession>A0A2V4HBV5</accession>
<keyword evidence="3" id="KW-0804">Transcription</keyword>
<dbReference type="CDD" id="cd06170">
    <property type="entry name" value="LuxR_C_like"/>
    <property type="match status" value="1"/>
</dbReference>
<dbReference type="Proteomes" id="UP000247620">
    <property type="component" value="Unassembled WGS sequence"/>
</dbReference>
<dbReference type="PRINTS" id="PR00038">
    <property type="entry name" value="HTHLUXR"/>
</dbReference>
<dbReference type="InterPro" id="IPR016032">
    <property type="entry name" value="Sig_transdc_resp-reg_C-effctor"/>
</dbReference>
<evidence type="ECO:0000313" key="5">
    <source>
        <dbReference type="EMBL" id="PYB74998.1"/>
    </source>
</evidence>
<evidence type="ECO:0000259" key="4">
    <source>
        <dbReference type="PROSITE" id="PS50043"/>
    </source>
</evidence>
<dbReference type="InterPro" id="IPR000792">
    <property type="entry name" value="Tscrpt_reg_LuxR_C"/>
</dbReference>